<dbReference type="EMBL" id="CP003326">
    <property type="protein sequence ID" value="AFS77954.1"/>
    <property type="molecule type" value="Genomic_DNA"/>
</dbReference>
<dbReference type="KEGG" id="cad:Curi_c09380"/>
<dbReference type="PANTHER" id="PTHR32329">
    <property type="entry name" value="BIFUNCTIONAL PROTEIN [INCLUDES 2-HYDROXYACYL-COA DEHYDRATASE (N-TER) AND ITS ACTIVATOR DOMAIN (C_TERM)-RELATED"/>
    <property type="match status" value="1"/>
</dbReference>
<name>K0AXQ6_GOTA9</name>
<evidence type="ECO:0000259" key="1">
    <source>
        <dbReference type="Pfam" id="PF09989"/>
    </source>
</evidence>
<organism evidence="2 3">
    <name type="scientific">Gottschalkia acidurici (strain ATCC 7906 / DSM 604 / BCRC 14475 / CIP 104303 / KCTC 5404 / NCIMB 10678 / 9a)</name>
    <name type="common">Clostridium acidurici</name>
    <dbReference type="NCBI Taxonomy" id="1128398"/>
    <lineage>
        <taxon>Bacteria</taxon>
        <taxon>Bacillati</taxon>
        <taxon>Bacillota</taxon>
        <taxon>Tissierellia</taxon>
        <taxon>Tissierellales</taxon>
        <taxon>Gottschalkiaceae</taxon>
        <taxon>Gottschalkia</taxon>
    </lineage>
</organism>
<gene>
    <name evidence="2" type="ordered locus">Curi_c09380</name>
</gene>
<feature type="domain" description="DUF2229" evidence="1">
    <location>
        <begin position="9"/>
        <end position="229"/>
    </location>
</feature>
<protein>
    <recommendedName>
        <fullName evidence="1">DUF2229 domain-containing protein</fullName>
    </recommendedName>
</protein>
<proteinExistence type="predicted"/>
<dbReference type="STRING" id="1128398.Curi_c09380"/>
<dbReference type="OrthoDB" id="9780120at2"/>
<dbReference type="eggNOG" id="COG3580">
    <property type="taxonomic scope" value="Bacteria"/>
</dbReference>
<dbReference type="Gene3D" id="3.40.50.11900">
    <property type="match status" value="1"/>
</dbReference>
<reference evidence="2 3" key="1">
    <citation type="journal article" date="2012" name="PLoS ONE">
        <title>The purine-utilizing bacterium Clostridium acidurici 9a: a genome-guided metabolic reconsideration.</title>
        <authorList>
            <person name="Hartwich K."/>
            <person name="Poehlein A."/>
            <person name="Daniel R."/>
        </authorList>
    </citation>
    <scope>NUCLEOTIDE SEQUENCE [LARGE SCALE GENOMIC DNA]</scope>
    <source>
        <strain evidence="3">ATCC 7906 / DSM 604 / BCRC 14475 / CIP 104303 / KCTC 5404 / NCIMB 10678 / 9a</strain>
    </source>
</reference>
<dbReference type="Proteomes" id="UP000006094">
    <property type="component" value="Chromosome"/>
</dbReference>
<dbReference type="PATRIC" id="fig|1128398.3.peg.937"/>
<evidence type="ECO:0000313" key="3">
    <source>
        <dbReference type="Proteomes" id="UP000006094"/>
    </source>
</evidence>
<dbReference type="AlphaFoldDB" id="K0AXQ6"/>
<dbReference type="PANTHER" id="PTHR32329:SF2">
    <property type="entry name" value="BIFUNCTIONAL PROTEIN [INCLUDES 2-HYDROXYACYL-COA DEHYDRATASE (N-TER) AND ITS ACTIVATOR DOMAIN (C_TERM)"/>
    <property type="match status" value="1"/>
</dbReference>
<sequence length="337" mass="38787">MIGGDDLIKVGIPRGLMYYDYYPLWKEFFEELGAKVIVSSNTNKEILNKGVSSSVDEACLPVKVFHGHVEDLKNRVDYIFIPKIISVYKREYTCPKILGLPDMIKNSIEGLPEIIDVKIDLLKSKNNILISVLETGKYFTRNPLKIIRAYNNALKRYNNYKGLLQSGYTPIEAFNLYKNSYNEEKINDENNLNIMVLGHPYNIYDNYINMDTINKLRDENINVLTPEMIEVEKSNHYCKMLPKRMFWTFGRRIVGSSFSVMYEKKVDGIVYISAFGCGLDSILEDMVRRKANELNVPFTLLTIDEHSGQAGVNTRIEAFTDMIGWRVKNENNISTHG</sequence>
<dbReference type="Pfam" id="PF09989">
    <property type="entry name" value="DUF2229"/>
    <property type="match status" value="1"/>
</dbReference>
<dbReference type="InterPro" id="IPR018709">
    <property type="entry name" value="CoA_activase_DUF2229"/>
</dbReference>
<accession>K0AXQ6</accession>
<evidence type="ECO:0000313" key="2">
    <source>
        <dbReference type="EMBL" id="AFS77954.1"/>
    </source>
</evidence>
<dbReference type="InterPro" id="IPR051805">
    <property type="entry name" value="Dehydratase_Activator_Redct"/>
</dbReference>
<dbReference type="HOGENOM" id="CLU_079876_0_0_9"/>
<keyword evidence="3" id="KW-1185">Reference proteome</keyword>